<dbReference type="SUPFAM" id="SSF55681">
    <property type="entry name" value="Class II aaRS and biotin synthetases"/>
    <property type="match status" value="1"/>
</dbReference>
<keyword evidence="3" id="KW-1185">Reference proteome</keyword>
<dbReference type="AlphaFoldDB" id="A0A1D3D682"/>
<organism evidence="2 3">
    <name type="scientific">Cyclospora cayetanensis</name>
    <dbReference type="NCBI Taxonomy" id="88456"/>
    <lineage>
        <taxon>Eukaryota</taxon>
        <taxon>Sar</taxon>
        <taxon>Alveolata</taxon>
        <taxon>Apicomplexa</taxon>
        <taxon>Conoidasida</taxon>
        <taxon>Coccidia</taxon>
        <taxon>Eucoccidiorida</taxon>
        <taxon>Eimeriorina</taxon>
        <taxon>Eimeriidae</taxon>
        <taxon>Cyclospora</taxon>
    </lineage>
</organism>
<evidence type="ECO:0000313" key="2">
    <source>
        <dbReference type="EMBL" id="OEH78974.1"/>
    </source>
</evidence>
<feature type="domain" description="BPL/LPL catalytic" evidence="1">
    <location>
        <begin position="79"/>
        <end position="161"/>
    </location>
</feature>
<dbReference type="PANTHER" id="PTHR12835:SF5">
    <property type="entry name" value="BIOTIN--PROTEIN LIGASE"/>
    <property type="match status" value="1"/>
</dbReference>
<sequence>MTGKAGARDPPEIEASAAVELHPRHSMTGDVAVAAARVREVSVGAPLAVTELSFDSLDSTQKWAERHLDELVGETGEERRWVSSAGNLHATYVLQWPLQHQPLLLHLPFVAALSVLRVLQQLGIEGAHIKWVNDVLVGNKKIAGVLCQNTNRAVSVAGAAGAATAGSAPENVVAAAGSAQRDALLVLVGIGINIAKHPRGPMTDCCYQGSTDLVNEGFCPIRSVVARHLAFKGELVSVVLDQQQQQQEEKYSGVLEGLGPDGALLLRLPNGSLKAFCSGRLLRG</sequence>
<dbReference type="Pfam" id="PF03099">
    <property type="entry name" value="BPL_LplA_LipB"/>
    <property type="match status" value="1"/>
</dbReference>
<protein>
    <submittedName>
        <fullName evidence="2">Biotin</fullName>
    </submittedName>
</protein>
<dbReference type="FunCoup" id="A0A1D3D682">
    <property type="interactions" value="1"/>
</dbReference>
<gene>
    <name evidence="2" type="ORF">cyc_02323</name>
</gene>
<proteinExistence type="predicted"/>
<reference evidence="2 3" key="1">
    <citation type="journal article" date="2016" name="BMC Genomics">
        <title>Comparative genomics reveals Cyclospora cayetanensis possesses coccidia-like metabolism and invasion components but unique surface antigens.</title>
        <authorList>
            <person name="Liu S."/>
            <person name="Wang L."/>
            <person name="Zheng H."/>
            <person name="Xu Z."/>
            <person name="Roellig D.M."/>
            <person name="Li N."/>
            <person name="Frace M.A."/>
            <person name="Tang K."/>
            <person name="Arrowood M.J."/>
            <person name="Moss D.M."/>
            <person name="Zhang L."/>
            <person name="Feng Y."/>
            <person name="Xiao L."/>
        </authorList>
    </citation>
    <scope>NUCLEOTIDE SEQUENCE [LARGE SCALE GENOMIC DNA]</scope>
    <source>
        <strain evidence="2 3">CHN_HEN01</strain>
    </source>
</reference>
<dbReference type="InterPro" id="IPR004143">
    <property type="entry name" value="BPL_LPL_catalytic"/>
</dbReference>
<accession>A0A1D3D682</accession>
<dbReference type="GO" id="GO:0005737">
    <property type="term" value="C:cytoplasm"/>
    <property type="evidence" value="ECO:0007669"/>
    <property type="project" value="TreeGrafter"/>
</dbReference>
<name>A0A1D3D682_9EIME</name>
<dbReference type="Gene3D" id="3.30.930.10">
    <property type="entry name" value="Bira Bifunctional Protein, Domain 2"/>
    <property type="match status" value="1"/>
</dbReference>
<dbReference type="Proteomes" id="UP000095192">
    <property type="component" value="Unassembled WGS sequence"/>
</dbReference>
<dbReference type="VEuPathDB" id="ToxoDB:cyc_02323"/>
<dbReference type="VEuPathDB" id="ToxoDB:LOC113146911"/>
<dbReference type="InterPro" id="IPR045864">
    <property type="entry name" value="aa-tRNA-synth_II/BPL/LPL"/>
</dbReference>
<dbReference type="EMBL" id="JROU02000558">
    <property type="protein sequence ID" value="OEH78974.1"/>
    <property type="molecule type" value="Genomic_DNA"/>
</dbReference>
<dbReference type="PANTHER" id="PTHR12835">
    <property type="entry name" value="BIOTIN PROTEIN LIGASE"/>
    <property type="match status" value="1"/>
</dbReference>
<evidence type="ECO:0000259" key="1">
    <source>
        <dbReference type="Pfam" id="PF03099"/>
    </source>
</evidence>
<comment type="caution">
    <text evidence="2">The sequence shown here is derived from an EMBL/GenBank/DDBJ whole genome shotgun (WGS) entry which is preliminary data.</text>
</comment>
<dbReference type="GO" id="GO:0004077">
    <property type="term" value="F:biotin--[biotin carboxyl-carrier protein] ligase activity"/>
    <property type="evidence" value="ECO:0007669"/>
    <property type="project" value="TreeGrafter"/>
</dbReference>
<dbReference type="Gene3D" id="2.30.30.100">
    <property type="match status" value="1"/>
</dbReference>
<dbReference type="InParanoid" id="A0A1D3D682"/>
<evidence type="ECO:0000313" key="3">
    <source>
        <dbReference type="Proteomes" id="UP000095192"/>
    </source>
</evidence>